<evidence type="ECO:0000313" key="2">
    <source>
        <dbReference type="EMBL" id="KAG0723031.1"/>
    </source>
</evidence>
<keyword evidence="3" id="KW-1185">Reference proteome</keyword>
<dbReference type="EMBL" id="JACEEZ010008742">
    <property type="protein sequence ID" value="KAG0723031.1"/>
    <property type="molecule type" value="Genomic_DNA"/>
</dbReference>
<proteinExistence type="predicted"/>
<name>A0A8J5CW58_CHIOP</name>
<evidence type="ECO:0000313" key="3">
    <source>
        <dbReference type="Proteomes" id="UP000770661"/>
    </source>
</evidence>
<dbReference type="AlphaFoldDB" id="A0A8J5CW58"/>
<reference evidence="2" key="1">
    <citation type="submission" date="2020-07" db="EMBL/GenBank/DDBJ databases">
        <title>The High-quality genome of the commercially important snow crab, Chionoecetes opilio.</title>
        <authorList>
            <person name="Jeong J.-H."/>
            <person name="Ryu S."/>
        </authorList>
    </citation>
    <scope>NUCLEOTIDE SEQUENCE</scope>
    <source>
        <strain evidence="2">MADBK_172401_WGS</strain>
        <tissue evidence="2">Digestive gland</tissue>
    </source>
</reference>
<evidence type="ECO:0000256" key="1">
    <source>
        <dbReference type="SAM" id="MobiDB-lite"/>
    </source>
</evidence>
<protein>
    <submittedName>
        <fullName evidence="2">Uncharacterized protein</fullName>
    </submittedName>
</protein>
<dbReference type="Proteomes" id="UP000770661">
    <property type="component" value="Unassembled WGS sequence"/>
</dbReference>
<sequence length="158" mass="16510">MSGFVRPPFMSFGTSLLPTVRPAIDRASLPAWLFGASFSAGPAGADSTQILRLVPSIRTCLVEPPPSACPTPQSPQRHSVSTPAPTVSAGGFQEGVQAVFVGKGSPGALTPLVDLAPHDPRRPQSGWAFRVQCLWVSGLFARGPLLSAQAFLQGSLSF</sequence>
<accession>A0A8J5CW58</accession>
<organism evidence="2 3">
    <name type="scientific">Chionoecetes opilio</name>
    <name type="common">Atlantic snow crab</name>
    <name type="synonym">Cancer opilio</name>
    <dbReference type="NCBI Taxonomy" id="41210"/>
    <lineage>
        <taxon>Eukaryota</taxon>
        <taxon>Metazoa</taxon>
        <taxon>Ecdysozoa</taxon>
        <taxon>Arthropoda</taxon>
        <taxon>Crustacea</taxon>
        <taxon>Multicrustacea</taxon>
        <taxon>Malacostraca</taxon>
        <taxon>Eumalacostraca</taxon>
        <taxon>Eucarida</taxon>
        <taxon>Decapoda</taxon>
        <taxon>Pleocyemata</taxon>
        <taxon>Brachyura</taxon>
        <taxon>Eubrachyura</taxon>
        <taxon>Majoidea</taxon>
        <taxon>Majidae</taxon>
        <taxon>Chionoecetes</taxon>
    </lineage>
</organism>
<feature type="region of interest" description="Disordered" evidence="1">
    <location>
        <begin position="66"/>
        <end position="86"/>
    </location>
</feature>
<comment type="caution">
    <text evidence="2">The sequence shown here is derived from an EMBL/GenBank/DDBJ whole genome shotgun (WGS) entry which is preliminary data.</text>
</comment>
<gene>
    <name evidence="2" type="ORF">GWK47_043401</name>
</gene>